<dbReference type="Gene3D" id="3.40.50.1000">
    <property type="entry name" value="HAD superfamily/HAD-like"/>
    <property type="match status" value="1"/>
</dbReference>
<comment type="caution">
    <text evidence="1">The sequence shown here is derived from an EMBL/GenBank/DDBJ whole genome shotgun (WGS) entry which is preliminary data.</text>
</comment>
<keyword evidence="2" id="KW-1185">Reference proteome</keyword>
<dbReference type="EMBL" id="BGPR01109958">
    <property type="protein sequence ID" value="GBM87643.1"/>
    <property type="molecule type" value="Genomic_DNA"/>
</dbReference>
<name>A0A4Y2JBG0_ARAVE</name>
<sequence>MLLTGDHPILAKSLARQVGIIAENSETRDELAERLHISVEDVEPG</sequence>
<proteinExistence type="predicted"/>
<evidence type="ECO:0000313" key="2">
    <source>
        <dbReference type="Proteomes" id="UP000499080"/>
    </source>
</evidence>
<dbReference type="InterPro" id="IPR023214">
    <property type="entry name" value="HAD_sf"/>
</dbReference>
<protein>
    <submittedName>
        <fullName evidence="1">Uncharacterized protein</fullName>
    </submittedName>
</protein>
<organism evidence="1 2">
    <name type="scientific">Araneus ventricosus</name>
    <name type="common">Orbweaver spider</name>
    <name type="synonym">Epeira ventricosa</name>
    <dbReference type="NCBI Taxonomy" id="182803"/>
    <lineage>
        <taxon>Eukaryota</taxon>
        <taxon>Metazoa</taxon>
        <taxon>Ecdysozoa</taxon>
        <taxon>Arthropoda</taxon>
        <taxon>Chelicerata</taxon>
        <taxon>Arachnida</taxon>
        <taxon>Araneae</taxon>
        <taxon>Araneomorphae</taxon>
        <taxon>Entelegynae</taxon>
        <taxon>Araneoidea</taxon>
        <taxon>Araneidae</taxon>
        <taxon>Araneus</taxon>
    </lineage>
</organism>
<dbReference type="OrthoDB" id="6430612at2759"/>
<dbReference type="Proteomes" id="UP000499080">
    <property type="component" value="Unassembled WGS sequence"/>
</dbReference>
<dbReference type="AlphaFoldDB" id="A0A4Y2JBG0"/>
<feature type="non-terminal residue" evidence="1">
    <location>
        <position position="45"/>
    </location>
</feature>
<gene>
    <name evidence="1" type="ORF">AVEN_229717_1</name>
</gene>
<reference evidence="1 2" key="1">
    <citation type="journal article" date="2019" name="Sci. Rep.">
        <title>Orb-weaving spider Araneus ventricosus genome elucidates the spidroin gene catalogue.</title>
        <authorList>
            <person name="Kono N."/>
            <person name="Nakamura H."/>
            <person name="Ohtoshi R."/>
            <person name="Moran D.A.P."/>
            <person name="Shinohara A."/>
            <person name="Yoshida Y."/>
            <person name="Fujiwara M."/>
            <person name="Mori M."/>
            <person name="Tomita M."/>
            <person name="Arakawa K."/>
        </authorList>
    </citation>
    <scope>NUCLEOTIDE SEQUENCE [LARGE SCALE GENOMIC DNA]</scope>
</reference>
<accession>A0A4Y2JBG0</accession>
<evidence type="ECO:0000313" key="1">
    <source>
        <dbReference type="EMBL" id="GBM87643.1"/>
    </source>
</evidence>